<feature type="compositionally biased region" description="Polar residues" evidence="1">
    <location>
        <begin position="262"/>
        <end position="272"/>
    </location>
</feature>
<keyword evidence="2" id="KW-0472">Membrane</keyword>
<keyword evidence="4" id="KW-1185">Reference proteome</keyword>
<organism evidence="3 4">
    <name type="scientific">Oxynema aestuarii AP17</name>
    <dbReference type="NCBI Taxonomy" id="2064643"/>
    <lineage>
        <taxon>Bacteria</taxon>
        <taxon>Bacillati</taxon>
        <taxon>Cyanobacteriota</taxon>
        <taxon>Cyanophyceae</taxon>
        <taxon>Oscillatoriophycideae</taxon>
        <taxon>Oscillatoriales</taxon>
        <taxon>Oscillatoriaceae</taxon>
        <taxon>Oxynema</taxon>
        <taxon>Oxynema aestuarii</taxon>
    </lineage>
</organism>
<dbReference type="Proteomes" id="UP000500857">
    <property type="component" value="Chromosome"/>
</dbReference>
<name>A0A6H1U0H3_9CYAN</name>
<dbReference type="KEGG" id="oxy:HCG48_18570"/>
<evidence type="ECO:0000256" key="1">
    <source>
        <dbReference type="SAM" id="MobiDB-lite"/>
    </source>
</evidence>
<proteinExistence type="predicted"/>
<reference evidence="3 4" key="1">
    <citation type="submission" date="2020-04" db="EMBL/GenBank/DDBJ databases">
        <authorList>
            <person name="Basu S."/>
            <person name="Maruthanayagam V."/>
            <person name="Chakraborty S."/>
            <person name="Pramanik A."/>
            <person name="Mukherjee J."/>
            <person name="Brink B."/>
        </authorList>
    </citation>
    <scope>NUCLEOTIDE SEQUENCE [LARGE SCALE GENOMIC DNA]</scope>
    <source>
        <strain evidence="3 4">AP17</strain>
    </source>
</reference>
<feature type="region of interest" description="Disordered" evidence="1">
    <location>
        <begin position="257"/>
        <end position="294"/>
    </location>
</feature>
<sequence length="294" mass="32411">MTYQQHLTNNSNPDIHKLDSSLQVIHEDIQQQNLVLEKILEESSGGGIWSKNTLFYILLPAFIGAIFGVLIAACGVFAPEPIEADKPTPALDRTTQKVVFGALSCTGSSILTLCLLGAPSHNAQKRKTLALSFFGSLFFFFPQQSLATLTTISEAFQRQQSKNNQLAEQLSTVQDKKIQALRATLQASGSPPPEIKEDVAEVLDTNITLIGNAEVATLQQQPSSQTIELLEENPELLQDPEIKRKSIQLGQELQRQIEAVNPQESSDPIPTSNDRELLQELTDLDEKYSQESVN</sequence>
<evidence type="ECO:0000313" key="3">
    <source>
        <dbReference type="EMBL" id="QIZ72334.1"/>
    </source>
</evidence>
<feature type="transmembrane region" description="Helical" evidence="2">
    <location>
        <begin position="98"/>
        <end position="118"/>
    </location>
</feature>
<feature type="transmembrane region" description="Helical" evidence="2">
    <location>
        <begin position="54"/>
        <end position="78"/>
    </location>
</feature>
<accession>A0A6H1U0H3</accession>
<keyword evidence="2" id="KW-1133">Transmembrane helix</keyword>
<gene>
    <name evidence="3" type="ORF">HCG48_18570</name>
</gene>
<evidence type="ECO:0000256" key="2">
    <source>
        <dbReference type="SAM" id="Phobius"/>
    </source>
</evidence>
<dbReference type="RefSeq" id="WP_168570483.1">
    <property type="nucleotide sequence ID" value="NZ_CP051167.1"/>
</dbReference>
<keyword evidence="2" id="KW-0812">Transmembrane</keyword>
<dbReference type="EMBL" id="CP051167">
    <property type="protein sequence ID" value="QIZ72334.1"/>
    <property type="molecule type" value="Genomic_DNA"/>
</dbReference>
<dbReference type="AlphaFoldDB" id="A0A6H1U0H3"/>
<evidence type="ECO:0000313" key="4">
    <source>
        <dbReference type="Proteomes" id="UP000500857"/>
    </source>
</evidence>
<feature type="compositionally biased region" description="Basic and acidic residues" evidence="1">
    <location>
        <begin position="273"/>
        <end position="294"/>
    </location>
</feature>
<protein>
    <submittedName>
        <fullName evidence="3">Uncharacterized protein</fullName>
    </submittedName>
</protein>
<feature type="transmembrane region" description="Helical" evidence="2">
    <location>
        <begin position="130"/>
        <end position="152"/>
    </location>
</feature>